<protein>
    <submittedName>
        <fullName evidence="2">Uncharacterized protein</fullName>
    </submittedName>
</protein>
<dbReference type="EMBL" id="CP007032">
    <property type="protein sequence ID" value="AHF08523.1"/>
    <property type="molecule type" value="Genomic_DNA"/>
</dbReference>
<feature type="transmembrane region" description="Helical" evidence="1">
    <location>
        <begin position="12"/>
        <end position="41"/>
    </location>
</feature>
<dbReference type="RefSeq" id="WP_006715529.1">
    <property type="nucleotide sequence ID" value="NZ_CP007032.1"/>
</dbReference>
<reference evidence="2 3" key="1">
    <citation type="submission" date="2013-12" db="EMBL/GenBank/DDBJ databases">
        <authorList>
            <consortium name="DOE Joint Genome Institute"/>
            <person name="Smidt H."/>
            <person name="Huntemann M."/>
            <person name="Han J."/>
            <person name="Chen A."/>
            <person name="Kyrpides N."/>
            <person name="Mavromatis K."/>
            <person name="Markowitz V."/>
            <person name="Palaniappan K."/>
            <person name="Ivanova N."/>
            <person name="Schaumberg A."/>
            <person name="Pati A."/>
            <person name="Liolios K."/>
            <person name="Nordberg H.P."/>
            <person name="Cantor M.N."/>
            <person name="Hua S.X."/>
            <person name="Woyke T."/>
        </authorList>
    </citation>
    <scope>NUCLEOTIDE SEQUENCE [LARGE SCALE GENOMIC DNA]</scope>
    <source>
        <strain evidence="3">DSM 15288</strain>
    </source>
</reference>
<proteinExistence type="predicted"/>
<keyword evidence="3" id="KW-1185">Reference proteome</keyword>
<dbReference type="KEGG" id="dmt:DESME_06755"/>
<dbReference type="eggNOG" id="ENOG502ZFD1">
    <property type="taxonomic scope" value="Bacteria"/>
</dbReference>
<dbReference type="HOGENOM" id="CLU_192816_0_0_9"/>
<keyword evidence="1" id="KW-0472">Membrane</keyword>
<sequence>MSLLYRILGFAAFLVILASTATFAFGLLVVGVVVLSGVGLYRYYRLKKNFKNGKIRSKSKGYSSGEIIDMPVEERNERKRV</sequence>
<name>W0EG73_9FIRM</name>
<dbReference type="Proteomes" id="UP000010847">
    <property type="component" value="Chromosome"/>
</dbReference>
<dbReference type="STRING" id="871968.DESME_06755"/>
<keyword evidence="1" id="KW-1133">Transmembrane helix</keyword>
<keyword evidence="1" id="KW-0812">Transmembrane</keyword>
<evidence type="ECO:0000256" key="1">
    <source>
        <dbReference type="SAM" id="Phobius"/>
    </source>
</evidence>
<evidence type="ECO:0000313" key="3">
    <source>
        <dbReference type="Proteomes" id="UP000010847"/>
    </source>
</evidence>
<accession>W0EG73</accession>
<evidence type="ECO:0000313" key="2">
    <source>
        <dbReference type="EMBL" id="AHF08523.1"/>
    </source>
</evidence>
<dbReference type="AlphaFoldDB" id="W0EG73"/>
<gene>
    <name evidence="2" type="ORF">DESME_06755</name>
</gene>
<organism evidence="2 3">
    <name type="scientific">Desulfitobacterium metallireducens DSM 15288</name>
    <dbReference type="NCBI Taxonomy" id="871968"/>
    <lineage>
        <taxon>Bacteria</taxon>
        <taxon>Bacillati</taxon>
        <taxon>Bacillota</taxon>
        <taxon>Clostridia</taxon>
        <taxon>Eubacteriales</taxon>
        <taxon>Desulfitobacteriaceae</taxon>
        <taxon>Desulfitobacterium</taxon>
    </lineage>
</organism>